<comment type="caution">
    <text evidence="2">The sequence shown here is derived from an EMBL/GenBank/DDBJ whole genome shotgun (WGS) entry which is preliminary data.</text>
</comment>
<accession>A0ABW3DVR1</accession>
<organism evidence="2 3">
    <name type="scientific">Streptosporangium algeriense</name>
    <dbReference type="NCBI Taxonomy" id="1682748"/>
    <lineage>
        <taxon>Bacteria</taxon>
        <taxon>Bacillati</taxon>
        <taxon>Actinomycetota</taxon>
        <taxon>Actinomycetes</taxon>
        <taxon>Streptosporangiales</taxon>
        <taxon>Streptosporangiaceae</taxon>
        <taxon>Streptosporangium</taxon>
    </lineage>
</organism>
<reference evidence="3" key="1">
    <citation type="journal article" date="2019" name="Int. J. Syst. Evol. Microbiol.">
        <title>The Global Catalogue of Microorganisms (GCM) 10K type strain sequencing project: providing services to taxonomists for standard genome sequencing and annotation.</title>
        <authorList>
            <consortium name="The Broad Institute Genomics Platform"/>
            <consortium name="The Broad Institute Genome Sequencing Center for Infectious Disease"/>
            <person name="Wu L."/>
            <person name="Ma J."/>
        </authorList>
    </citation>
    <scope>NUCLEOTIDE SEQUENCE [LARGE SCALE GENOMIC DNA]</scope>
    <source>
        <strain evidence="3">CCUG 62974</strain>
    </source>
</reference>
<feature type="region of interest" description="Disordered" evidence="1">
    <location>
        <begin position="14"/>
        <end position="39"/>
    </location>
</feature>
<name>A0ABW3DVR1_9ACTN</name>
<proteinExistence type="predicted"/>
<feature type="non-terminal residue" evidence="2">
    <location>
        <position position="1"/>
    </location>
</feature>
<keyword evidence="3" id="KW-1185">Reference proteome</keyword>
<dbReference type="Proteomes" id="UP001597024">
    <property type="component" value="Unassembled WGS sequence"/>
</dbReference>
<sequence length="266" mass="28714">PACFRAASLAASSVRSPSGGRVTRRTDDHSPGRGTLRRYGSGHHVIAVPHQGRSEPSSHALLARTEQPRRPENMNVYKKALPAAIAAAALATLTAAPASAAPTTLDVTVKVQLKHTSTVKESAGVWFTCPENEVLTGRSHSGDENGYTTYYCSSISINDQPVQHVVKGLWSAGLKESRSAYVAPGDQAIIGRWHSGDENGTTKYLAAMFFWQGKQLRFSYPVWSGGMKESRHSWRAGEGQVMTGRQHMGDENGTTKYQSATVTFVG</sequence>
<protein>
    <submittedName>
        <fullName evidence="2">Uncharacterized protein</fullName>
    </submittedName>
</protein>
<dbReference type="EMBL" id="JBHTHX010000795">
    <property type="protein sequence ID" value="MFD0887049.1"/>
    <property type="molecule type" value="Genomic_DNA"/>
</dbReference>
<evidence type="ECO:0000313" key="3">
    <source>
        <dbReference type="Proteomes" id="UP001597024"/>
    </source>
</evidence>
<evidence type="ECO:0000256" key="1">
    <source>
        <dbReference type="SAM" id="MobiDB-lite"/>
    </source>
</evidence>
<gene>
    <name evidence="2" type="ORF">ACFQ08_21085</name>
</gene>
<evidence type="ECO:0000313" key="2">
    <source>
        <dbReference type="EMBL" id="MFD0887049.1"/>
    </source>
</evidence>